<dbReference type="Proteomes" id="UP000237872">
    <property type="component" value="Unassembled WGS sequence"/>
</dbReference>
<accession>A0A2S7C7L3</accession>
<dbReference type="InterPro" id="IPR037401">
    <property type="entry name" value="SnoaL-like"/>
</dbReference>
<keyword evidence="5" id="KW-1185">Reference proteome</keyword>
<dbReference type="OrthoDB" id="8684708at2"/>
<dbReference type="AlphaFoldDB" id="A0A2S7C7L3"/>
<evidence type="ECO:0000313" key="3">
    <source>
        <dbReference type="EMBL" id="PPU57562.1"/>
    </source>
</evidence>
<dbReference type="Pfam" id="PF12680">
    <property type="entry name" value="SnoaL_2"/>
    <property type="match status" value="1"/>
</dbReference>
<dbReference type="EMBL" id="MDEC01000044">
    <property type="protein sequence ID" value="PPU57562.1"/>
    <property type="molecule type" value="Genomic_DNA"/>
</dbReference>
<reference evidence="3 4" key="1">
    <citation type="submission" date="2016-08" db="EMBL/GenBank/DDBJ databases">
        <authorList>
            <person name="Seilhamer J.J."/>
        </authorList>
    </citation>
    <scope>NUCLEOTIDE SEQUENCE [LARGE SCALE GENOMIC DNA]</scope>
    <source>
        <strain evidence="3 4">CFBP4690</strain>
    </source>
</reference>
<dbReference type="SUPFAM" id="SSF54427">
    <property type="entry name" value="NTF2-like"/>
    <property type="match status" value="1"/>
</dbReference>
<dbReference type="EMBL" id="JBJGBS010000265">
    <property type="protein sequence ID" value="MFO3707562.1"/>
    <property type="molecule type" value="Genomic_DNA"/>
</dbReference>
<evidence type="ECO:0000313" key="2">
    <source>
        <dbReference type="EMBL" id="MFO3707562.1"/>
    </source>
</evidence>
<name>A0A2S7C7L3_9XANT</name>
<reference evidence="2 5" key="2">
    <citation type="submission" date="2024-11" db="EMBL/GenBank/DDBJ databases">
        <title>Genome sequencing of Xanthomonas codiaei.</title>
        <authorList>
            <person name="Studholme D.J."/>
        </authorList>
    </citation>
    <scope>NUCLEOTIDE SEQUENCE [LARGE SCALE GENOMIC DNA]</scope>
    <source>
        <strain evidence="2 5">NCPPB 4350</strain>
    </source>
</reference>
<dbReference type="Proteomes" id="UP001637990">
    <property type="component" value="Unassembled WGS sequence"/>
</dbReference>
<gene>
    <name evidence="2" type="ORF">ACI6Q5_21935</name>
    <name evidence="3" type="ORF">XcodCFBP4690_20645</name>
</gene>
<organism evidence="3 4">
    <name type="scientific">Xanthomonas codiaei</name>
    <dbReference type="NCBI Taxonomy" id="56463"/>
    <lineage>
        <taxon>Bacteria</taxon>
        <taxon>Pseudomonadati</taxon>
        <taxon>Pseudomonadota</taxon>
        <taxon>Gammaproteobacteria</taxon>
        <taxon>Lysobacterales</taxon>
        <taxon>Lysobacteraceae</taxon>
        <taxon>Xanthomonas</taxon>
    </lineage>
</organism>
<feature type="domain" description="SnoaL-like" evidence="1">
    <location>
        <begin position="12"/>
        <end position="101"/>
    </location>
</feature>
<evidence type="ECO:0000313" key="5">
    <source>
        <dbReference type="Proteomes" id="UP001637990"/>
    </source>
</evidence>
<sequence>MPPALPDAVACFFTASNQGDATVLLPYLATDAVVRDDGHRHQGAAAIAAWLARAQATPPYPAVPREAHTHGDALHVTADVSGAFLQSPLQLEHVFRLMDGKSAALEIH</sequence>
<comment type="caution">
    <text evidence="3">The sequence shown here is derived from an EMBL/GenBank/DDBJ whole genome shotgun (WGS) entry which is preliminary data.</text>
</comment>
<dbReference type="Gene3D" id="3.10.450.50">
    <property type="match status" value="1"/>
</dbReference>
<dbReference type="InterPro" id="IPR032710">
    <property type="entry name" value="NTF2-like_dom_sf"/>
</dbReference>
<protein>
    <submittedName>
        <fullName evidence="2">Nuclear transport factor 2 family protein</fullName>
    </submittedName>
</protein>
<evidence type="ECO:0000259" key="1">
    <source>
        <dbReference type="Pfam" id="PF12680"/>
    </source>
</evidence>
<evidence type="ECO:0000313" key="4">
    <source>
        <dbReference type="Proteomes" id="UP000237872"/>
    </source>
</evidence>
<proteinExistence type="predicted"/>
<dbReference type="RefSeq" id="WP_104544048.1">
    <property type="nucleotide sequence ID" value="NZ_JBJGBS010000265.1"/>
</dbReference>